<keyword evidence="2 4" id="KW-0560">Oxidoreductase</keyword>
<feature type="domain" description="D-isomer specific 2-hydroxyacid dehydrogenase catalytic" evidence="5">
    <location>
        <begin position="21"/>
        <end position="314"/>
    </location>
</feature>
<dbReference type="RefSeq" id="WP_095373149.1">
    <property type="nucleotide sequence ID" value="NZ_CP022983.1"/>
</dbReference>
<dbReference type="SUPFAM" id="SSF52283">
    <property type="entry name" value="Formate/glycerate dehydrogenase catalytic domain-like"/>
    <property type="match status" value="1"/>
</dbReference>
<dbReference type="InterPro" id="IPR006139">
    <property type="entry name" value="D-isomer_2_OHA_DH_cat_dom"/>
</dbReference>
<dbReference type="CDD" id="cd12172">
    <property type="entry name" value="PGDH_like_2"/>
    <property type="match status" value="1"/>
</dbReference>
<dbReference type="InterPro" id="IPR050857">
    <property type="entry name" value="D-2-hydroxyacid_DH"/>
</dbReference>
<dbReference type="GO" id="GO:0016616">
    <property type="term" value="F:oxidoreductase activity, acting on the CH-OH group of donors, NAD or NADP as acceptor"/>
    <property type="evidence" value="ECO:0007669"/>
    <property type="project" value="InterPro"/>
</dbReference>
<dbReference type="EMBL" id="CP022983">
    <property type="protein sequence ID" value="ASV69585.1"/>
    <property type="molecule type" value="Genomic_DNA"/>
</dbReference>
<comment type="similarity">
    <text evidence="1 4">Belongs to the D-isomer specific 2-hydroxyacid dehydrogenase family.</text>
</comment>
<evidence type="ECO:0000259" key="5">
    <source>
        <dbReference type="Pfam" id="PF00389"/>
    </source>
</evidence>
<dbReference type="Gene3D" id="3.40.50.720">
    <property type="entry name" value="NAD(P)-binding Rossmann-like Domain"/>
    <property type="match status" value="2"/>
</dbReference>
<dbReference type="FunFam" id="3.40.50.720:FF:000203">
    <property type="entry name" value="D-3-phosphoglycerate dehydrogenase (SerA)"/>
    <property type="match status" value="1"/>
</dbReference>
<dbReference type="OrthoDB" id="9805416at2"/>
<dbReference type="GO" id="GO:0051287">
    <property type="term" value="F:NAD binding"/>
    <property type="evidence" value="ECO:0007669"/>
    <property type="project" value="InterPro"/>
</dbReference>
<dbReference type="PANTHER" id="PTHR42789:SF1">
    <property type="entry name" value="D-ISOMER SPECIFIC 2-HYDROXYACID DEHYDROGENASE FAMILY PROTEIN (AFU_ORTHOLOGUE AFUA_6G10090)"/>
    <property type="match status" value="1"/>
</dbReference>
<evidence type="ECO:0000313" key="7">
    <source>
        <dbReference type="EMBL" id="ASV69585.1"/>
    </source>
</evidence>
<dbReference type="AlphaFoldDB" id="A0A248TN70"/>
<dbReference type="KEGG" id="bko:CKF48_21100"/>
<dbReference type="InterPro" id="IPR006140">
    <property type="entry name" value="D-isomer_DH_NAD-bd"/>
</dbReference>
<dbReference type="Pfam" id="PF00389">
    <property type="entry name" value="2-Hacid_dh"/>
    <property type="match status" value="1"/>
</dbReference>
<name>A0A248TN70_9BACI</name>
<protein>
    <submittedName>
        <fullName evidence="7">Glycerate dehydrogenase</fullName>
    </submittedName>
</protein>
<evidence type="ECO:0000256" key="3">
    <source>
        <dbReference type="ARBA" id="ARBA00023027"/>
    </source>
</evidence>
<dbReference type="PROSITE" id="PS00671">
    <property type="entry name" value="D_2_HYDROXYACID_DH_3"/>
    <property type="match status" value="1"/>
</dbReference>
<organism evidence="7 8">
    <name type="scientific">Cytobacillus kochii</name>
    <dbReference type="NCBI Taxonomy" id="859143"/>
    <lineage>
        <taxon>Bacteria</taxon>
        <taxon>Bacillati</taxon>
        <taxon>Bacillota</taxon>
        <taxon>Bacilli</taxon>
        <taxon>Bacillales</taxon>
        <taxon>Bacillaceae</taxon>
        <taxon>Cytobacillus</taxon>
    </lineage>
</organism>
<gene>
    <name evidence="7" type="ORF">CKF48_21100</name>
</gene>
<feature type="domain" description="D-isomer specific 2-hydroxyacid dehydrogenase NAD-binding" evidence="6">
    <location>
        <begin position="112"/>
        <end position="283"/>
    </location>
</feature>
<dbReference type="SUPFAM" id="SSF51735">
    <property type="entry name" value="NAD(P)-binding Rossmann-fold domains"/>
    <property type="match status" value="1"/>
</dbReference>
<dbReference type="Pfam" id="PF02826">
    <property type="entry name" value="2-Hacid_dh_C"/>
    <property type="match status" value="1"/>
</dbReference>
<dbReference type="InterPro" id="IPR029753">
    <property type="entry name" value="D-isomer_DH_CS"/>
</dbReference>
<evidence type="ECO:0000256" key="2">
    <source>
        <dbReference type="ARBA" id="ARBA00023002"/>
    </source>
</evidence>
<dbReference type="PANTHER" id="PTHR42789">
    <property type="entry name" value="D-ISOMER SPECIFIC 2-HYDROXYACID DEHYDROGENASE FAMILY PROTEIN (AFU_ORTHOLOGUE AFUA_6G10090)"/>
    <property type="match status" value="1"/>
</dbReference>
<keyword evidence="3" id="KW-0520">NAD</keyword>
<accession>A0A248TN70</accession>
<evidence type="ECO:0000313" key="8">
    <source>
        <dbReference type="Proteomes" id="UP000215137"/>
    </source>
</evidence>
<dbReference type="Proteomes" id="UP000215137">
    <property type="component" value="Chromosome"/>
</dbReference>
<proteinExistence type="inferred from homology"/>
<evidence type="ECO:0000256" key="1">
    <source>
        <dbReference type="ARBA" id="ARBA00005854"/>
    </source>
</evidence>
<evidence type="ECO:0000256" key="4">
    <source>
        <dbReference type="RuleBase" id="RU003719"/>
    </source>
</evidence>
<evidence type="ECO:0000259" key="6">
    <source>
        <dbReference type="Pfam" id="PF02826"/>
    </source>
</evidence>
<dbReference type="InterPro" id="IPR036291">
    <property type="entry name" value="NAD(P)-bd_dom_sf"/>
</dbReference>
<sequence>MKVLYLIRDPFIEEYPTIIEEAKQLNAEVKFVHSDSGLTKSQLLKEVEDVDIIVVAIVKIDQEVIDHAPNLKYIIKFGAGYDNIDVNYAEKKGIVVTNAPGENAHSAADLGFSLLLSISRQIAQKDHEMKNGKWQLSMGNEVYGKKLGIIGFGAIGQAIAKRASGFDMSVIAFGHYRNEEKAKELNVTFTELDDLLSTADYIILSTSLSEKNRHLINEKTLAKMKPSAFLINISRGGLVNEVDLLAALKNHVIKGAALDVFEKEPSITELSKQANVIATPHIGGATFEAVQRINQLTLKNIQRFINDEQLEHLVSKS</sequence>
<keyword evidence="8" id="KW-1185">Reference proteome</keyword>
<reference evidence="7 8" key="1">
    <citation type="submission" date="2017-08" db="EMBL/GenBank/DDBJ databases">
        <title>Complete Genome Sequence of Bacillus kochii Oregon-R-modENCODE STRAIN BDGP4, isolated from Drosophila melanogaster gut.</title>
        <authorList>
            <person name="Wan K.H."/>
            <person name="Yu C."/>
            <person name="Park S."/>
            <person name="Hammonds A.S."/>
            <person name="Booth B.W."/>
            <person name="Celniker S.E."/>
        </authorList>
    </citation>
    <scope>NUCLEOTIDE SEQUENCE [LARGE SCALE GENOMIC DNA]</scope>
    <source>
        <strain evidence="7 8">BDGP4</strain>
    </source>
</reference>